<organism evidence="3 4">
    <name type="scientific">Roseibacillus ishigakijimensis</name>
    <dbReference type="NCBI Taxonomy" id="454146"/>
    <lineage>
        <taxon>Bacteria</taxon>
        <taxon>Pseudomonadati</taxon>
        <taxon>Verrucomicrobiota</taxon>
        <taxon>Verrucomicrobiia</taxon>
        <taxon>Verrucomicrobiales</taxon>
        <taxon>Verrucomicrobiaceae</taxon>
        <taxon>Roseibacillus</taxon>
    </lineage>
</organism>
<dbReference type="PANTHER" id="PTHR32305">
    <property type="match status" value="1"/>
</dbReference>
<dbReference type="PANTHER" id="PTHR32305:SF15">
    <property type="entry name" value="PROTEIN RHSA-RELATED"/>
    <property type="match status" value="1"/>
</dbReference>
<gene>
    <name evidence="3" type="ORF">JIN78_08850</name>
</gene>
<dbReference type="InterPro" id="IPR006530">
    <property type="entry name" value="YD"/>
</dbReference>
<keyword evidence="1" id="KW-0677">Repeat</keyword>
<dbReference type="Gene3D" id="2.180.10.10">
    <property type="entry name" value="RHS repeat-associated core"/>
    <property type="match status" value="2"/>
</dbReference>
<proteinExistence type="predicted"/>
<comment type="caution">
    <text evidence="3">The sequence shown here is derived from an EMBL/GenBank/DDBJ whole genome shotgun (WGS) entry which is preliminary data.</text>
</comment>
<dbReference type="AlphaFoldDB" id="A0A934VHN6"/>
<evidence type="ECO:0000313" key="3">
    <source>
        <dbReference type="EMBL" id="MBK1834168.1"/>
    </source>
</evidence>
<feature type="domain" description="Teneurin-like YD-shell" evidence="2">
    <location>
        <begin position="279"/>
        <end position="486"/>
    </location>
</feature>
<sequence length="816" mass="93521">MSLGALGIDGGLDQTFYLGTLSGSPEFAFPIYLEHSLRVADPVSEYKINQLESYVVPEGREEVLWVQPGGMRTVFKRSEILKTEPEEVEEDWVAVERAPLSYDFLSSDGWRYRYEQGALHSLRSPSGRQLFFETSGILISRIYQQTDAREVTLLTAKENDLGQPEEVVIGPVTHRFQYEGEQDLLAQWQASTTGYQAVNFSYNEDFLVSSIDFPGGDKLTYTWGGRDGAWQSGVNWKLPQEGAGWFLAQDDHYRYRYGISKEGINLSRTDPADFTDGFVYNPRTQKMVIKNRDGGEVTRFYGVRGEEYGRLESVRDPRGREAVSLSYDEEGRVKTRKVPGAAPLRYEYDDQGRLDKVYRLEELNQKFEYEGDSQKPSVITNALGDSIRIHYNEAGQVTRYQTLDGAVYEYEYDDLGQLVVEKWPMGYQRSIERDEFNRVVKRIHLDGSETIYDYTGENRLASTQQGGKKWDYQYDESGMLAQLNRDGEMWQKIEREKLAGMDGEVVKRIRADGKTSSYQLDAHGNVKKEIDPLGNTTEYQHDELGQLAGWKDGRGVVAEFERDAFGRVSEVETEGVKPLSMAYDQTGRLTRRKTGEQDIQYRYNREGQLSQIDYGKGETIDYQYDKYGRILVATTSQGVKTTYTWDALDRKISERNDIPGGVWTLVKWEYTPGSRKAMVAVYQNGDDLEHRLQETRYQYDLLGRYAGIFVNGEQKIWYDYEPKSRQLARKRFANGWTIDYGHHSDGRPASILAKDDKGQVIKDVTYEWGDDGKLASRVLDGVLHEYQYDQLGRLTAVEKRKIAQKAKAEGHKAPLN</sequence>
<accession>A0A934VHN6</accession>
<dbReference type="RefSeq" id="WP_200391604.1">
    <property type="nucleotide sequence ID" value="NZ_JAENIO010000019.1"/>
</dbReference>
<feature type="domain" description="Teneurin-like YD-shell" evidence="2">
    <location>
        <begin position="521"/>
        <end position="656"/>
    </location>
</feature>
<dbReference type="InterPro" id="IPR050708">
    <property type="entry name" value="T6SS_VgrG/RHS"/>
</dbReference>
<evidence type="ECO:0000256" key="1">
    <source>
        <dbReference type="ARBA" id="ARBA00022737"/>
    </source>
</evidence>
<name>A0A934VHN6_9BACT</name>
<dbReference type="NCBIfam" id="TIGR01643">
    <property type="entry name" value="YD_repeat_2x"/>
    <property type="match status" value="2"/>
</dbReference>
<reference evidence="3" key="1">
    <citation type="submission" date="2021-01" db="EMBL/GenBank/DDBJ databases">
        <title>Modified the classification status of verrucomicrobia.</title>
        <authorList>
            <person name="Feng X."/>
        </authorList>
    </citation>
    <scope>NUCLEOTIDE SEQUENCE</scope>
    <source>
        <strain evidence="3">KCTC 12986</strain>
    </source>
</reference>
<dbReference type="EMBL" id="JAENIO010000019">
    <property type="protein sequence ID" value="MBK1834168.1"/>
    <property type="molecule type" value="Genomic_DNA"/>
</dbReference>
<protein>
    <submittedName>
        <fullName evidence="3">RHS repeat protein</fullName>
    </submittedName>
</protein>
<evidence type="ECO:0000313" key="4">
    <source>
        <dbReference type="Proteomes" id="UP000604083"/>
    </source>
</evidence>
<dbReference type="InterPro" id="IPR056823">
    <property type="entry name" value="TEN-like_YD-shell"/>
</dbReference>
<keyword evidence="4" id="KW-1185">Reference proteome</keyword>
<dbReference type="Proteomes" id="UP000604083">
    <property type="component" value="Unassembled WGS sequence"/>
</dbReference>
<dbReference type="Pfam" id="PF25023">
    <property type="entry name" value="TEN_YD-shell"/>
    <property type="match status" value="2"/>
</dbReference>
<evidence type="ECO:0000259" key="2">
    <source>
        <dbReference type="Pfam" id="PF25023"/>
    </source>
</evidence>